<dbReference type="Gene3D" id="3.40.50.720">
    <property type="entry name" value="NAD(P)-binding Rossmann-like Domain"/>
    <property type="match status" value="1"/>
</dbReference>
<dbReference type="SUPFAM" id="SSF51735">
    <property type="entry name" value="NAD(P)-binding Rossmann-fold domains"/>
    <property type="match status" value="1"/>
</dbReference>
<name>A0ABZ1CZ13_9TREE</name>
<gene>
    <name evidence="3" type="ORF">IL334_003964</name>
</gene>
<sequence length="220" mass="24134">MSAKQSTFLVFGASGGTGKHFLTQALSSGHKVRALVRTPSKLAEVQPNGNLEIVEGSITDPSSFDMDALISDVDYVALMLGDKQAQATSKINTTFVKVLVPSMRKHGVKRILYQSGGLTRPHGGSLSVILWLLRYTIASGFEGQHQDNESVHEYFVTEANDMEWIIHRAGISGDTASKGTLERSPTTFSIANHVDCARYNYRTVMDDQAVRTCEFSKYAK</sequence>
<evidence type="ECO:0000256" key="1">
    <source>
        <dbReference type="ARBA" id="ARBA00038376"/>
    </source>
</evidence>
<dbReference type="InterPro" id="IPR016040">
    <property type="entry name" value="NAD(P)-bd_dom"/>
</dbReference>
<evidence type="ECO:0000259" key="2">
    <source>
        <dbReference type="Pfam" id="PF13460"/>
    </source>
</evidence>
<proteinExistence type="inferred from homology"/>
<reference evidence="3 4" key="1">
    <citation type="submission" date="2024-01" db="EMBL/GenBank/DDBJ databases">
        <title>Comparative genomics of Cryptococcus and Kwoniella reveals pathogenesis evolution and contrasting modes of karyotype evolution via chromosome fusion or intercentromeric recombination.</title>
        <authorList>
            <person name="Coelho M.A."/>
            <person name="David-Palma M."/>
            <person name="Shea T."/>
            <person name="Bowers K."/>
            <person name="McGinley-Smith S."/>
            <person name="Mohammad A.W."/>
            <person name="Gnirke A."/>
            <person name="Yurkov A.M."/>
            <person name="Nowrousian M."/>
            <person name="Sun S."/>
            <person name="Cuomo C.A."/>
            <person name="Heitman J."/>
        </authorList>
    </citation>
    <scope>NUCLEOTIDE SEQUENCE [LARGE SCALE GENOMIC DNA]</scope>
    <source>
        <strain evidence="3">CBS 11374</strain>
    </source>
</reference>
<dbReference type="Proteomes" id="UP001329825">
    <property type="component" value="Chromosome 5"/>
</dbReference>
<accession>A0ABZ1CZ13</accession>
<keyword evidence="4" id="KW-1185">Reference proteome</keyword>
<feature type="domain" description="NAD(P)-binding" evidence="2">
    <location>
        <begin position="12"/>
        <end position="172"/>
    </location>
</feature>
<organism evidence="3 4">
    <name type="scientific">Kwoniella shivajii</name>
    <dbReference type="NCBI Taxonomy" id="564305"/>
    <lineage>
        <taxon>Eukaryota</taxon>
        <taxon>Fungi</taxon>
        <taxon>Dikarya</taxon>
        <taxon>Basidiomycota</taxon>
        <taxon>Agaricomycotina</taxon>
        <taxon>Tremellomycetes</taxon>
        <taxon>Tremellales</taxon>
        <taxon>Cryptococcaceae</taxon>
        <taxon>Kwoniella</taxon>
    </lineage>
</organism>
<dbReference type="GeneID" id="87956095"/>
<comment type="similarity">
    <text evidence="1">Belongs to the avfA family.</text>
</comment>
<protein>
    <recommendedName>
        <fullName evidence="2">NAD(P)-binding domain-containing protein</fullName>
    </recommendedName>
</protein>
<dbReference type="InterPro" id="IPR051606">
    <property type="entry name" value="Polyketide_Oxido-like"/>
</dbReference>
<dbReference type="Pfam" id="PF13460">
    <property type="entry name" value="NAD_binding_10"/>
    <property type="match status" value="1"/>
</dbReference>
<dbReference type="PANTHER" id="PTHR43355">
    <property type="entry name" value="FLAVIN REDUCTASE (NADPH)"/>
    <property type="match status" value="1"/>
</dbReference>
<evidence type="ECO:0000313" key="4">
    <source>
        <dbReference type="Proteomes" id="UP001329825"/>
    </source>
</evidence>
<dbReference type="InterPro" id="IPR036291">
    <property type="entry name" value="NAD(P)-bd_dom_sf"/>
</dbReference>
<dbReference type="PANTHER" id="PTHR43355:SF2">
    <property type="entry name" value="FLAVIN REDUCTASE (NADPH)"/>
    <property type="match status" value="1"/>
</dbReference>
<dbReference type="EMBL" id="CP141885">
    <property type="protein sequence ID" value="WRT66998.1"/>
    <property type="molecule type" value="Genomic_DNA"/>
</dbReference>
<evidence type="ECO:0000313" key="3">
    <source>
        <dbReference type="EMBL" id="WRT66998.1"/>
    </source>
</evidence>
<dbReference type="RefSeq" id="XP_062791738.1">
    <property type="nucleotide sequence ID" value="XM_062935687.1"/>
</dbReference>